<name>Q5V1W8_HALMA</name>
<evidence type="ECO:0000313" key="4">
    <source>
        <dbReference type="Proteomes" id="UP000298722"/>
    </source>
</evidence>
<dbReference type="Proteomes" id="UP000001169">
    <property type="component" value="Chromosome I"/>
</dbReference>
<dbReference type="EMBL" id="CP039138">
    <property type="protein sequence ID" value="QCP91205.1"/>
    <property type="molecule type" value="Genomic_DNA"/>
</dbReference>
<keyword evidence="3" id="KW-1185">Reference proteome</keyword>
<dbReference type="Pfam" id="PF11848">
    <property type="entry name" value="DUF3368"/>
    <property type="match status" value="1"/>
</dbReference>
<gene>
    <name evidence="1" type="ordered locus">rrnAC1566</name>
    <name evidence="2" type="ORF">E6P14_10180</name>
</gene>
<dbReference type="AlphaFoldDB" id="Q5V1W8"/>
<dbReference type="KEGG" id="hma:rrnAC1566"/>
<dbReference type="STRING" id="272569.rrnAC1566"/>
<dbReference type="EnsemblBacteria" id="AAV46484">
    <property type="protein sequence ID" value="AAV46484"/>
    <property type="gene ID" value="rrnAC1566"/>
</dbReference>
<dbReference type="Proteomes" id="UP000298722">
    <property type="component" value="Chromosome"/>
</dbReference>
<dbReference type="eggNOG" id="arCOG00717">
    <property type="taxonomic scope" value="Archaea"/>
</dbReference>
<dbReference type="EMBL" id="AY596297">
    <property type="protein sequence ID" value="AAV46484.1"/>
    <property type="molecule type" value="Genomic_DNA"/>
</dbReference>
<evidence type="ECO:0000313" key="1">
    <source>
        <dbReference type="EMBL" id="AAV46484.1"/>
    </source>
</evidence>
<reference evidence="2 4" key="2">
    <citation type="submission" date="2019-04" db="EMBL/GenBank/DDBJ databases">
        <title>Methylomes of two halophilic Archaea, Haloarcula marismortui and Haloferax mediterranei.</title>
        <authorList>
            <person name="DasSarma S."/>
            <person name="DasSarma P."/>
            <person name="DasSarma S."/>
            <person name="Fomenkov A."/>
            <person name="Vincze T."/>
            <person name="Anton B.P."/>
            <person name="Roberts R.J."/>
        </authorList>
    </citation>
    <scope>NUCLEOTIDE SEQUENCE [LARGE SCALE GENOMIC DNA]</scope>
    <source>
        <strain evidence="2 4">ATCC 43049</strain>
    </source>
</reference>
<accession>Q5V1W8</accession>
<protein>
    <submittedName>
        <fullName evidence="1">Uncharacterized protein</fullName>
    </submittedName>
</protein>
<dbReference type="PaxDb" id="272569-rrnAC1566"/>
<evidence type="ECO:0000313" key="2">
    <source>
        <dbReference type="EMBL" id="QCP91205.1"/>
    </source>
</evidence>
<proteinExistence type="predicted"/>
<dbReference type="PATRIC" id="fig|272569.17.peg.2254"/>
<dbReference type="InterPro" id="IPR021799">
    <property type="entry name" value="PIN-like_prokaryotic"/>
</dbReference>
<sequence length="66" mass="7468">MWVFDATPLIYLGKVSQLSLVEQVAEPCVLPERVYEEVVTTGLEAGYMLNRRNTTSFTAWIRAVTC</sequence>
<organism evidence="1 3">
    <name type="scientific">Haloarcula marismortui (strain ATCC 43049 / DSM 3752 / JCM 8966 / VKM B-1809)</name>
    <name type="common">Halobacterium marismortui</name>
    <dbReference type="NCBI Taxonomy" id="272569"/>
    <lineage>
        <taxon>Archaea</taxon>
        <taxon>Methanobacteriati</taxon>
        <taxon>Methanobacteriota</taxon>
        <taxon>Stenosarchaea group</taxon>
        <taxon>Halobacteria</taxon>
        <taxon>Halobacteriales</taxon>
        <taxon>Haloarculaceae</taxon>
        <taxon>Haloarcula</taxon>
    </lineage>
</organism>
<evidence type="ECO:0000313" key="3">
    <source>
        <dbReference type="Proteomes" id="UP000001169"/>
    </source>
</evidence>
<reference evidence="1 3" key="1">
    <citation type="journal article" date="2004" name="Genome Res.">
        <title>Genome sequence of Haloarcula marismortui: a halophilic archaeon from the Dead Sea.</title>
        <authorList>
            <person name="Baliga N.S."/>
            <person name="Bonneau R."/>
            <person name="Facciotti M.T."/>
            <person name="Pan M."/>
            <person name="Glusman G."/>
            <person name="Deutsch E.W."/>
            <person name="Shannon P."/>
            <person name="Chiu Y."/>
            <person name="Weng R.S."/>
            <person name="Gan R.R."/>
            <person name="Hung P."/>
            <person name="Date S.V."/>
            <person name="Marcotte E."/>
            <person name="Hood L."/>
            <person name="Ng W.V."/>
        </authorList>
    </citation>
    <scope>NUCLEOTIDE SEQUENCE [LARGE SCALE GENOMIC DNA]</scope>
    <source>
        <strain evidence="1">ATCC 43049</strain>
        <strain evidence="3">ATCC 43049 / DSM 3752 / JCM 8966 / VKM B-1809</strain>
    </source>
</reference>
<dbReference type="HOGENOM" id="CLU_2820689_0_0_2"/>